<organism evidence="4 5">
    <name type="scientific">Collinsella ihumii</name>
    <dbReference type="NCBI Taxonomy" id="1720204"/>
    <lineage>
        <taxon>Bacteria</taxon>
        <taxon>Bacillati</taxon>
        <taxon>Actinomycetota</taxon>
        <taxon>Coriobacteriia</taxon>
        <taxon>Coriobacteriales</taxon>
        <taxon>Coriobacteriaceae</taxon>
        <taxon>Collinsella</taxon>
    </lineage>
</organism>
<keyword evidence="2" id="KW-1133">Transmembrane helix</keyword>
<dbReference type="Pfam" id="PF23750">
    <property type="entry name" value="RsgI_M"/>
    <property type="match status" value="1"/>
</dbReference>
<sequence length="297" mass="31263">MTDKLEQRVRGAFDGAHMPAGLAERTLARIEAERAHQADDADGAGNGSATEASSFHIVTGAAGTHARPRRRRVPLVAALAACLVLATLGIGGVAWASQPYSYVAIDVNPSIELGINRFDRVASTRAYNDDGEQLLAAAQVEGMPYQDAMDALEDELQAYIADGATVQMTVTCDDEAQAAALESVGTRCLDSAGTGQVSCAHASEEEHHEAERAGMGIGKYRVWQELVDSGVDISAVEASAMTMRELLDRADAEDVDISSAAGGCSDAGHRHGESEESQSAYTTESGAGHHGERRHGR</sequence>
<feature type="transmembrane region" description="Helical" evidence="2">
    <location>
        <begin position="75"/>
        <end position="96"/>
    </location>
</feature>
<comment type="caution">
    <text evidence="4">The sequence shown here is derived from an EMBL/GenBank/DDBJ whole genome shotgun (WGS) entry which is preliminary data.</text>
</comment>
<feature type="region of interest" description="Disordered" evidence="1">
    <location>
        <begin position="258"/>
        <end position="297"/>
    </location>
</feature>
<dbReference type="InterPro" id="IPR055431">
    <property type="entry name" value="RsgI_M"/>
</dbReference>
<name>A0A921IQB0_9ACTN</name>
<reference evidence="4" key="2">
    <citation type="submission" date="2021-09" db="EMBL/GenBank/DDBJ databases">
        <authorList>
            <person name="Gilroy R."/>
        </authorList>
    </citation>
    <scope>NUCLEOTIDE SEQUENCE</scope>
    <source>
        <strain evidence="4">ChiGjej2B2-7701</strain>
    </source>
</reference>
<dbReference type="EMBL" id="DYVF01000012">
    <property type="protein sequence ID" value="HJG30030.1"/>
    <property type="molecule type" value="Genomic_DNA"/>
</dbReference>
<proteinExistence type="predicted"/>
<evidence type="ECO:0000313" key="4">
    <source>
        <dbReference type="EMBL" id="HJG30030.1"/>
    </source>
</evidence>
<dbReference type="AlphaFoldDB" id="A0A921IQB0"/>
<accession>A0A921IQB0</accession>
<protein>
    <recommendedName>
        <fullName evidence="3">Anti-sigma factor RsgI-like middle domain-containing protein</fullName>
    </recommendedName>
</protein>
<evidence type="ECO:0000256" key="1">
    <source>
        <dbReference type="SAM" id="MobiDB-lite"/>
    </source>
</evidence>
<evidence type="ECO:0000313" key="5">
    <source>
        <dbReference type="Proteomes" id="UP000746751"/>
    </source>
</evidence>
<keyword evidence="2" id="KW-0472">Membrane</keyword>
<reference evidence="4" key="1">
    <citation type="journal article" date="2021" name="PeerJ">
        <title>Extensive microbial diversity within the chicken gut microbiome revealed by metagenomics and culture.</title>
        <authorList>
            <person name="Gilroy R."/>
            <person name="Ravi A."/>
            <person name="Getino M."/>
            <person name="Pursley I."/>
            <person name="Horton D.L."/>
            <person name="Alikhan N.F."/>
            <person name="Baker D."/>
            <person name="Gharbi K."/>
            <person name="Hall N."/>
            <person name="Watson M."/>
            <person name="Adriaenssens E.M."/>
            <person name="Foster-Nyarko E."/>
            <person name="Jarju S."/>
            <person name="Secka A."/>
            <person name="Antonio M."/>
            <person name="Oren A."/>
            <person name="Chaudhuri R.R."/>
            <person name="La Ragione R."/>
            <person name="Hildebrand F."/>
            <person name="Pallen M.J."/>
        </authorList>
    </citation>
    <scope>NUCLEOTIDE SEQUENCE</scope>
    <source>
        <strain evidence="4">ChiGjej2B2-7701</strain>
    </source>
</reference>
<keyword evidence="2" id="KW-0812">Transmembrane</keyword>
<evidence type="ECO:0000256" key="2">
    <source>
        <dbReference type="SAM" id="Phobius"/>
    </source>
</evidence>
<feature type="domain" description="Anti-sigma factor RsgI-like middle" evidence="3">
    <location>
        <begin position="100"/>
        <end position="225"/>
    </location>
</feature>
<evidence type="ECO:0000259" key="3">
    <source>
        <dbReference type="Pfam" id="PF23750"/>
    </source>
</evidence>
<dbReference type="Proteomes" id="UP000746751">
    <property type="component" value="Unassembled WGS sequence"/>
</dbReference>
<gene>
    <name evidence="4" type="ORF">K8U80_01400</name>
</gene>